<dbReference type="AlphaFoldDB" id="A0A975LC74"/>
<organism evidence="2 3">
    <name type="scientific">Nocardiopsis eucommiae</name>
    <dbReference type="NCBI Taxonomy" id="2831970"/>
    <lineage>
        <taxon>Bacteria</taxon>
        <taxon>Bacillati</taxon>
        <taxon>Actinomycetota</taxon>
        <taxon>Actinomycetes</taxon>
        <taxon>Streptosporangiales</taxon>
        <taxon>Nocardiopsidaceae</taxon>
        <taxon>Nocardiopsis</taxon>
    </lineage>
</organism>
<dbReference type="SMART" id="SM00530">
    <property type="entry name" value="HTH_XRE"/>
    <property type="match status" value="1"/>
</dbReference>
<evidence type="ECO:0000259" key="1">
    <source>
        <dbReference type="PROSITE" id="PS50943"/>
    </source>
</evidence>
<evidence type="ECO:0000313" key="3">
    <source>
        <dbReference type="Proteomes" id="UP000682416"/>
    </source>
</evidence>
<accession>A0A975LC74</accession>
<dbReference type="EMBL" id="CP074402">
    <property type="protein sequence ID" value="QVJ03209.1"/>
    <property type="molecule type" value="Genomic_DNA"/>
</dbReference>
<reference evidence="2" key="1">
    <citation type="submission" date="2021-05" db="EMBL/GenBank/DDBJ databases">
        <authorList>
            <person name="Kaiqin L."/>
            <person name="Jian G."/>
        </authorList>
    </citation>
    <scope>NUCLEOTIDE SEQUENCE</scope>
    <source>
        <strain evidence="2">HDS5</strain>
    </source>
</reference>
<dbReference type="Pfam" id="PF19054">
    <property type="entry name" value="DUF5753"/>
    <property type="match status" value="1"/>
</dbReference>
<gene>
    <name evidence="2" type="ORF">KGD82_07935</name>
</gene>
<proteinExistence type="predicted"/>
<sequence length="290" mass="31851">MTGSPRASTDRGPQARDRLARALREARGRAKLSGVRAGQAAGMSQSKISKIERSLLLPSVDDVVELCRVYEIPKTERTKLLLLAESLREEASARVIMARGVSQFQSRVTQLEAAAAVVRSYEPALVLGALQTREYTRCIFDDPRDKVSADEVEAAIEARQERHRALRAGATRYVLIMPEGALRWHVGSASIMAKQIEQIATIAARGGNTEVGIIPWTQPVHVFPGHAFDVYDEDAVVVATETATATLTGAADIATYIDLFGELEKLACFGDEAVEHLERIAEEYHQLTRR</sequence>
<dbReference type="InterPro" id="IPR010982">
    <property type="entry name" value="Lambda_DNA-bd_dom_sf"/>
</dbReference>
<dbReference type="InterPro" id="IPR043917">
    <property type="entry name" value="DUF5753"/>
</dbReference>
<keyword evidence="3" id="KW-1185">Reference proteome</keyword>
<dbReference type="Gene3D" id="1.10.260.40">
    <property type="entry name" value="lambda repressor-like DNA-binding domains"/>
    <property type="match status" value="1"/>
</dbReference>
<dbReference type="GO" id="GO:0003677">
    <property type="term" value="F:DNA binding"/>
    <property type="evidence" value="ECO:0007669"/>
    <property type="project" value="InterPro"/>
</dbReference>
<dbReference type="Pfam" id="PF13560">
    <property type="entry name" value="HTH_31"/>
    <property type="match status" value="1"/>
</dbReference>
<protein>
    <submittedName>
        <fullName evidence="2">Helix-turn-helix domain-containing protein</fullName>
    </submittedName>
</protein>
<dbReference type="Proteomes" id="UP000682416">
    <property type="component" value="Chromosome"/>
</dbReference>
<dbReference type="InterPro" id="IPR001387">
    <property type="entry name" value="Cro/C1-type_HTH"/>
</dbReference>
<dbReference type="KEGG" id="nec:KGD82_07935"/>
<dbReference type="CDD" id="cd00093">
    <property type="entry name" value="HTH_XRE"/>
    <property type="match status" value="1"/>
</dbReference>
<name>A0A975LC74_9ACTN</name>
<dbReference type="PROSITE" id="PS50943">
    <property type="entry name" value="HTH_CROC1"/>
    <property type="match status" value="1"/>
</dbReference>
<feature type="domain" description="HTH cro/C1-type" evidence="1">
    <location>
        <begin position="23"/>
        <end position="77"/>
    </location>
</feature>
<evidence type="ECO:0000313" key="2">
    <source>
        <dbReference type="EMBL" id="QVJ03209.1"/>
    </source>
</evidence>
<dbReference type="SUPFAM" id="SSF47413">
    <property type="entry name" value="lambda repressor-like DNA-binding domains"/>
    <property type="match status" value="1"/>
</dbReference>